<proteinExistence type="predicted"/>
<evidence type="ECO:0000313" key="1">
    <source>
        <dbReference type="EMBL" id="UUY48347.1"/>
    </source>
</evidence>
<dbReference type="RefSeq" id="WP_183067828.1">
    <property type="nucleotide sequence ID" value="NZ_CP102514.1"/>
</dbReference>
<evidence type="ECO:0008006" key="3">
    <source>
        <dbReference type="Google" id="ProtNLM"/>
    </source>
</evidence>
<dbReference type="EMBL" id="CP102514">
    <property type="protein sequence ID" value="UUY48347.1"/>
    <property type="molecule type" value="Genomic_DNA"/>
</dbReference>
<gene>
    <name evidence="1" type="ORF">NRK68_14730</name>
</gene>
<accession>A0ABY5PWR5</accession>
<dbReference type="Proteomes" id="UP001057738">
    <property type="component" value="Chromosome"/>
</dbReference>
<reference evidence="1" key="1">
    <citation type="submission" date="2022-08" db="EMBL/GenBank/DDBJ databases">
        <authorList>
            <person name="Tian L."/>
        </authorList>
    </citation>
    <scope>NUCLEOTIDE SEQUENCE</scope>
    <source>
        <strain evidence="1">CM253</strain>
    </source>
</reference>
<protein>
    <recommendedName>
        <fullName evidence="3">HTH luxR-type domain-containing protein</fullName>
    </recommendedName>
</protein>
<organism evidence="1 2">
    <name type="scientific">Streptomyces yangpuensis</name>
    <dbReference type="NCBI Taxonomy" id="1648182"/>
    <lineage>
        <taxon>Bacteria</taxon>
        <taxon>Bacillati</taxon>
        <taxon>Actinomycetota</taxon>
        <taxon>Actinomycetes</taxon>
        <taxon>Kitasatosporales</taxon>
        <taxon>Streptomycetaceae</taxon>
        <taxon>Streptomyces</taxon>
    </lineage>
</organism>
<keyword evidence="2" id="KW-1185">Reference proteome</keyword>
<dbReference type="GeneID" id="95574731"/>
<sequence length="178" mass="20159">MRNVYLQGAPVWDVPLWVTDETVAYYASGARRYGSDWRKFCGKSMRAARGHRKKILSDRRKPFTFHLEPLHPLLAPMLQEQLGIDLPVGWNRTEKECAIIAGLEYVDTGRLTQREKESFHMACVIRGPRAEIAGVMGITTDGLKAHVSNSWKKMRDDGIDVKAMKWFLGGDIPKQSGT</sequence>
<name>A0ABY5PWR5_9ACTN</name>
<evidence type="ECO:0000313" key="2">
    <source>
        <dbReference type="Proteomes" id="UP001057738"/>
    </source>
</evidence>